<sequence>MNISFSEEWQKTETRPCLLDPLFMALKMLSFRRICTLDWISGCTLCNMAGVTEAQESVTRRRRSCNVGGWVAYTCPLCVPTESSMGSSQVGARGHSAITISDYLILKCPMENFLNV</sequence>
<organism evidence="1 2">
    <name type="scientific">Araneus ventricosus</name>
    <name type="common">Orbweaver spider</name>
    <name type="synonym">Epeira ventricosa</name>
    <dbReference type="NCBI Taxonomy" id="182803"/>
    <lineage>
        <taxon>Eukaryota</taxon>
        <taxon>Metazoa</taxon>
        <taxon>Ecdysozoa</taxon>
        <taxon>Arthropoda</taxon>
        <taxon>Chelicerata</taxon>
        <taxon>Arachnida</taxon>
        <taxon>Araneae</taxon>
        <taxon>Araneomorphae</taxon>
        <taxon>Entelegynae</taxon>
        <taxon>Araneoidea</taxon>
        <taxon>Araneidae</taxon>
        <taxon>Araneus</taxon>
    </lineage>
</organism>
<keyword evidence="2" id="KW-1185">Reference proteome</keyword>
<dbReference type="AlphaFoldDB" id="A0A4Y2UFD7"/>
<dbReference type="EMBL" id="BGPR01035440">
    <property type="protein sequence ID" value="GBO10280.1"/>
    <property type="molecule type" value="Genomic_DNA"/>
</dbReference>
<evidence type="ECO:0000313" key="2">
    <source>
        <dbReference type="Proteomes" id="UP000499080"/>
    </source>
</evidence>
<evidence type="ECO:0000313" key="1">
    <source>
        <dbReference type="EMBL" id="GBO10280.1"/>
    </source>
</evidence>
<protein>
    <submittedName>
        <fullName evidence="1">Uncharacterized protein</fullName>
    </submittedName>
</protein>
<accession>A0A4Y2UFD7</accession>
<reference evidence="1 2" key="1">
    <citation type="journal article" date="2019" name="Sci. Rep.">
        <title>Orb-weaving spider Araneus ventricosus genome elucidates the spidroin gene catalogue.</title>
        <authorList>
            <person name="Kono N."/>
            <person name="Nakamura H."/>
            <person name="Ohtoshi R."/>
            <person name="Moran D.A.P."/>
            <person name="Shinohara A."/>
            <person name="Yoshida Y."/>
            <person name="Fujiwara M."/>
            <person name="Mori M."/>
            <person name="Tomita M."/>
            <person name="Arakawa K."/>
        </authorList>
    </citation>
    <scope>NUCLEOTIDE SEQUENCE [LARGE SCALE GENOMIC DNA]</scope>
</reference>
<dbReference type="OrthoDB" id="8337705at2759"/>
<name>A0A4Y2UFD7_ARAVE</name>
<dbReference type="Proteomes" id="UP000499080">
    <property type="component" value="Unassembled WGS sequence"/>
</dbReference>
<comment type="caution">
    <text evidence="1">The sequence shown here is derived from an EMBL/GenBank/DDBJ whole genome shotgun (WGS) entry which is preliminary data.</text>
</comment>
<proteinExistence type="predicted"/>
<gene>
    <name evidence="1" type="ORF">AVEN_65787_1</name>
</gene>